<feature type="binding site" evidence="11">
    <location>
        <position position="140"/>
    </location>
    <ligand>
        <name>Zn(2+)</name>
        <dbReference type="ChEBI" id="CHEBI:29105"/>
    </ligand>
</feature>
<keyword evidence="12" id="KW-0408">Iron</keyword>
<keyword evidence="9" id="KW-0238">DNA-binding</keyword>
<reference evidence="13 14" key="1">
    <citation type="journal article" date="2015" name="Nature">
        <title>rRNA introns, odd ribosomes, and small enigmatic genomes across a large radiation of phyla.</title>
        <authorList>
            <person name="Brown C.T."/>
            <person name="Hug L.A."/>
            <person name="Thomas B.C."/>
            <person name="Sharon I."/>
            <person name="Castelle C.J."/>
            <person name="Singh A."/>
            <person name="Wilkins M.J."/>
            <person name="Williams K.H."/>
            <person name="Banfield J.F."/>
        </authorList>
    </citation>
    <scope>NUCLEOTIDE SEQUENCE [LARGE SCALE GENOMIC DNA]</scope>
</reference>
<evidence type="ECO:0000256" key="6">
    <source>
        <dbReference type="ARBA" id="ARBA00022723"/>
    </source>
</evidence>
<keyword evidence="8" id="KW-0805">Transcription regulation</keyword>
<feature type="binding site" evidence="12">
    <location>
        <position position="90"/>
    </location>
    <ligand>
        <name>Fe cation</name>
        <dbReference type="ChEBI" id="CHEBI:24875"/>
    </ligand>
</feature>
<dbReference type="CDD" id="cd07153">
    <property type="entry name" value="Fur_like"/>
    <property type="match status" value="1"/>
</dbReference>
<comment type="caution">
    <text evidence="13">The sequence shown here is derived from an EMBL/GenBank/DDBJ whole genome shotgun (WGS) entry which is preliminary data.</text>
</comment>
<evidence type="ECO:0000256" key="10">
    <source>
        <dbReference type="ARBA" id="ARBA00023163"/>
    </source>
</evidence>
<dbReference type="EMBL" id="LCLH01000003">
    <property type="protein sequence ID" value="KKU14238.1"/>
    <property type="molecule type" value="Genomic_DNA"/>
</dbReference>
<dbReference type="GO" id="GO:0000976">
    <property type="term" value="F:transcription cis-regulatory region binding"/>
    <property type="evidence" value="ECO:0007669"/>
    <property type="project" value="TreeGrafter"/>
</dbReference>
<evidence type="ECO:0000256" key="3">
    <source>
        <dbReference type="ARBA" id="ARBA00011738"/>
    </source>
</evidence>
<evidence type="ECO:0000256" key="9">
    <source>
        <dbReference type="ARBA" id="ARBA00023125"/>
    </source>
</evidence>
<evidence type="ECO:0000313" key="14">
    <source>
        <dbReference type="Proteomes" id="UP000034911"/>
    </source>
</evidence>
<dbReference type="InterPro" id="IPR036388">
    <property type="entry name" value="WH-like_DNA-bd_sf"/>
</dbReference>
<evidence type="ECO:0000256" key="4">
    <source>
        <dbReference type="ARBA" id="ARBA00022490"/>
    </source>
</evidence>
<feature type="binding site" evidence="12">
    <location>
        <position position="112"/>
    </location>
    <ligand>
        <name>Fe cation</name>
        <dbReference type="ChEBI" id="CHEBI:24875"/>
    </ligand>
</feature>
<dbReference type="SUPFAM" id="SSF46785">
    <property type="entry name" value="Winged helix' DNA-binding domain"/>
    <property type="match status" value="1"/>
</dbReference>
<dbReference type="PATRIC" id="fig|1619050.3.peg.63"/>
<comment type="cofactor">
    <cofactor evidence="11">
        <name>Zn(2+)</name>
        <dbReference type="ChEBI" id="CHEBI:29105"/>
    </cofactor>
    <text evidence="11">Binds 1 zinc ion per subunit.</text>
</comment>
<dbReference type="GO" id="GO:0003700">
    <property type="term" value="F:DNA-binding transcription factor activity"/>
    <property type="evidence" value="ECO:0007669"/>
    <property type="project" value="InterPro"/>
</dbReference>
<dbReference type="Gene3D" id="3.30.1490.190">
    <property type="match status" value="1"/>
</dbReference>
<dbReference type="Gene3D" id="1.10.10.10">
    <property type="entry name" value="Winged helix-like DNA-binding domain superfamily/Winged helix DNA-binding domain"/>
    <property type="match status" value="1"/>
</dbReference>
<organism evidence="13 14">
    <name type="scientific">Candidatus Magasanikbacteria bacterium GW2011_GWC2_45_8</name>
    <dbReference type="NCBI Taxonomy" id="1619050"/>
    <lineage>
        <taxon>Bacteria</taxon>
        <taxon>Candidatus Magasanikiibacteriota</taxon>
    </lineage>
</organism>
<keyword evidence="7 11" id="KW-0862">Zinc</keyword>
<comment type="similarity">
    <text evidence="2">Belongs to the Fur family.</text>
</comment>
<dbReference type="InterPro" id="IPR002481">
    <property type="entry name" value="FUR"/>
</dbReference>
<keyword evidence="6 11" id="KW-0479">Metal-binding</keyword>
<dbReference type="STRING" id="1619050.UX20_C0003G0019"/>
<evidence type="ECO:0000313" key="13">
    <source>
        <dbReference type="EMBL" id="KKU14238.1"/>
    </source>
</evidence>
<keyword evidence="5" id="KW-0678">Repressor</keyword>
<evidence type="ECO:0000256" key="1">
    <source>
        <dbReference type="ARBA" id="ARBA00004496"/>
    </source>
</evidence>
<dbReference type="InterPro" id="IPR036390">
    <property type="entry name" value="WH_DNA-bd_sf"/>
</dbReference>
<sequence length="143" mass="16412">MKNHPEHLKTFYALFQRARLKITPARVRILEVLHHAHAPLSIQQISAELETGEVDIVTIYRTISALQKINAVKQTHLNAKERAYELAGEHHHHLVCTSCNAVEDITLNDQFEQYQKIITKKSGFKIMDHSLEFFGLCAPCQKN</sequence>
<feature type="binding site" evidence="11">
    <location>
        <position position="99"/>
    </location>
    <ligand>
        <name>Zn(2+)</name>
        <dbReference type="ChEBI" id="CHEBI:29105"/>
    </ligand>
</feature>
<accession>A0A0G1Q946</accession>
<gene>
    <name evidence="13" type="ORF">UX20_C0003G0019</name>
</gene>
<comment type="subcellular location">
    <subcellularLocation>
        <location evidence="1">Cytoplasm</location>
    </subcellularLocation>
</comment>
<comment type="cofactor">
    <cofactor evidence="12">
        <name>Mn(2+)</name>
        <dbReference type="ChEBI" id="CHEBI:29035"/>
    </cofactor>
    <cofactor evidence="12">
        <name>Fe(2+)</name>
        <dbReference type="ChEBI" id="CHEBI:29033"/>
    </cofactor>
    <text evidence="12">Binds 1 Mn(2+) or Fe(2+) ion per subunit.</text>
</comment>
<evidence type="ECO:0000256" key="11">
    <source>
        <dbReference type="PIRSR" id="PIRSR602481-1"/>
    </source>
</evidence>
<dbReference type="InterPro" id="IPR043135">
    <property type="entry name" value="Fur_C"/>
</dbReference>
<evidence type="ECO:0000256" key="2">
    <source>
        <dbReference type="ARBA" id="ARBA00007957"/>
    </source>
</evidence>
<evidence type="ECO:0000256" key="12">
    <source>
        <dbReference type="PIRSR" id="PIRSR602481-2"/>
    </source>
</evidence>
<dbReference type="GO" id="GO:0045892">
    <property type="term" value="P:negative regulation of DNA-templated transcription"/>
    <property type="evidence" value="ECO:0007669"/>
    <property type="project" value="TreeGrafter"/>
</dbReference>
<dbReference type="AlphaFoldDB" id="A0A0G1Q946"/>
<dbReference type="PANTHER" id="PTHR33202">
    <property type="entry name" value="ZINC UPTAKE REGULATION PROTEIN"/>
    <property type="match status" value="1"/>
</dbReference>
<evidence type="ECO:0000256" key="7">
    <source>
        <dbReference type="ARBA" id="ARBA00022833"/>
    </source>
</evidence>
<dbReference type="Pfam" id="PF01475">
    <property type="entry name" value="FUR"/>
    <property type="match status" value="1"/>
</dbReference>
<keyword evidence="10" id="KW-0804">Transcription</keyword>
<evidence type="ECO:0000256" key="5">
    <source>
        <dbReference type="ARBA" id="ARBA00022491"/>
    </source>
</evidence>
<feature type="binding site" evidence="11">
    <location>
        <position position="96"/>
    </location>
    <ligand>
        <name>Zn(2+)</name>
        <dbReference type="ChEBI" id="CHEBI:29105"/>
    </ligand>
</feature>
<comment type="subunit">
    <text evidence="3">Homodimer.</text>
</comment>
<name>A0A0G1Q946_9BACT</name>
<dbReference type="Proteomes" id="UP000034911">
    <property type="component" value="Unassembled WGS sequence"/>
</dbReference>
<dbReference type="PANTHER" id="PTHR33202:SF2">
    <property type="entry name" value="FERRIC UPTAKE REGULATION PROTEIN"/>
    <property type="match status" value="1"/>
</dbReference>
<dbReference type="GO" id="GO:0005829">
    <property type="term" value="C:cytosol"/>
    <property type="evidence" value="ECO:0007669"/>
    <property type="project" value="TreeGrafter"/>
</dbReference>
<feature type="binding site" evidence="11">
    <location>
        <position position="137"/>
    </location>
    <ligand>
        <name>Zn(2+)</name>
        <dbReference type="ChEBI" id="CHEBI:29105"/>
    </ligand>
</feature>
<evidence type="ECO:0000256" key="8">
    <source>
        <dbReference type="ARBA" id="ARBA00023015"/>
    </source>
</evidence>
<protein>
    <submittedName>
        <fullName evidence="13">Transcriptional regulator (FurR family) protein</fullName>
    </submittedName>
</protein>
<dbReference type="GO" id="GO:0008270">
    <property type="term" value="F:zinc ion binding"/>
    <property type="evidence" value="ECO:0007669"/>
    <property type="project" value="TreeGrafter"/>
</dbReference>
<keyword evidence="4" id="KW-0963">Cytoplasm</keyword>
<proteinExistence type="inferred from homology"/>
<feature type="binding site" evidence="12">
    <location>
        <position position="129"/>
    </location>
    <ligand>
        <name>Fe cation</name>
        <dbReference type="ChEBI" id="CHEBI:24875"/>
    </ligand>
</feature>
<dbReference type="GO" id="GO:1900376">
    <property type="term" value="P:regulation of secondary metabolite biosynthetic process"/>
    <property type="evidence" value="ECO:0007669"/>
    <property type="project" value="TreeGrafter"/>
</dbReference>